<evidence type="ECO:0000256" key="6">
    <source>
        <dbReference type="SAM" id="MobiDB-lite"/>
    </source>
</evidence>
<keyword evidence="9" id="KW-1185">Reference proteome</keyword>
<feature type="region of interest" description="Disordered" evidence="6">
    <location>
        <begin position="1"/>
        <end position="36"/>
    </location>
</feature>
<dbReference type="InterPro" id="IPR005158">
    <property type="entry name" value="BTAD"/>
</dbReference>
<feature type="region of interest" description="Disordered" evidence="6">
    <location>
        <begin position="440"/>
        <end position="477"/>
    </location>
</feature>
<evidence type="ECO:0000313" key="9">
    <source>
        <dbReference type="Proteomes" id="UP001500427"/>
    </source>
</evidence>
<dbReference type="Proteomes" id="UP001500427">
    <property type="component" value="Unassembled WGS sequence"/>
</dbReference>
<dbReference type="Gene3D" id="1.10.10.10">
    <property type="entry name" value="Winged helix-like DNA-binding domain superfamily/Winged helix DNA-binding domain"/>
    <property type="match status" value="1"/>
</dbReference>
<comment type="similarity">
    <text evidence="1">Belongs to the AfsR/DnrI/RedD regulatory family.</text>
</comment>
<proteinExistence type="inferred from homology"/>
<reference evidence="9" key="1">
    <citation type="journal article" date="2019" name="Int. J. Syst. Evol. Microbiol.">
        <title>The Global Catalogue of Microorganisms (GCM) 10K type strain sequencing project: providing services to taxonomists for standard genome sequencing and annotation.</title>
        <authorList>
            <consortium name="The Broad Institute Genomics Platform"/>
            <consortium name="The Broad Institute Genome Sequencing Center for Infectious Disease"/>
            <person name="Wu L."/>
            <person name="Ma J."/>
        </authorList>
    </citation>
    <scope>NUCLEOTIDE SEQUENCE [LARGE SCALE GENOMIC DNA]</scope>
    <source>
        <strain evidence="9">JCM 17687</strain>
    </source>
</reference>
<dbReference type="InterPro" id="IPR041664">
    <property type="entry name" value="AAA_16"/>
</dbReference>
<keyword evidence="4 5" id="KW-0238">DNA-binding</keyword>
<dbReference type="PANTHER" id="PTHR16305">
    <property type="entry name" value="TESTICULAR SOLUBLE ADENYLYL CYCLASE"/>
    <property type="match status" value="1"/>
</dbReference>
<evidence type="ECO:0000256" key="1">
    <source>
        <dbReference type="ARBA" id="ARBA00005820"/>
    </source>
</evidence>
<dbReference type="SMART" id="SM00382">
    <property type="entry name" value="AAA"/>
    <property type="match status" value="1"/>
</dbReference>
<dbReference type="SUPFAM" id="SSF52540">
    <property type="entry name" value="P-loop containing nucleoside triphosphate hydrolases"/>
    <property type="match status" value="1"/>
</dbReference>
<dbReference type="SUPFAM" id="SSF48452">
    <property type="entry name" value="TPR-like"/>
    <property type="match status" value="2"/>
</dbReference>
<evidence type="ECO:0000259" key="7">
    <source>
        <dbReference type="PROSITE" id="PS51755"/>
    </source>
</evidence>
<feature type="region of interest" description="Disordered" evidence="6">
    <location>
        <begin position="279"/>
        <end position="308"/>
    </location>
</feature>
<dbReference type="SUPFAM" id="SSF46894">
    <property type="entry name" value="C-terminal effector domain of the bipartite response regulators"/>
    <property type="match status" value="1"/>
</dbReference>
<protein>
    <recommendedName>
        <fullName evidence="7">OmpR/PhoB-type domain-containing protein</fullName>
    </recommendedName>
</protein>
<dbReference type="Pfam" id="PF13191">
    <property type="entry name" value="AAA_16"/>
    <property type="match status" value="1"/>
</dbReference>
<accession>A0ABP9J8D4</accession>
<dbReference type="SMART" id="SM01043">
    <property type="entry name" value="BTAD"/>
    <property type="match status" value="1"/>
</dbReference>
<feature type="domain" description="OmpR/PhoB-type" evidence="7">
    <location>
        <begin position="28"/>
        <end position="134"/>
    </location>
</feature>
<evidence type="ECO:0000256" key="2">
    <source>
        <dbReference type="ARBA" id="ARBA00022741"/>
    </source>
</evidence>
<sequence>MDGMPSRAARPGSSDRSGRVGSTRADAQPEARAGGRVDERVEVRVEVLGGLRVHVAGRELTGPAIGSRMARRLLVHLACDEGQRVGADALVDALWGPHPPARADRILASLVSRLRASIHREVVVGDGRGYRLGPDVAVDLTDARRLLDEASARASEGEPALALLCSRRAESLLTPSSPDDGRDPTARAEQARLLRRARLGAGRSELDLGRPVGAVVPARRALVDDPLDEEAARLLMHALADSGAPAAALRVFADLRRALRDELGTDPSRATAELHAAVLAPDAGAPPGARPGGRAEARPRARSDARPGALRRTWHPTAAARRRWHAGELVGRDRETELLHGFWSRTAAGHGGIVLVTGEAGVGKTSLAGSLADLAASTGGLVLAARCYAAERSLPLQPLAEALESAVVSLPPELVRAAAHGAGPGLHRLLPLLSTSTAPWTPSTAANARQEPTSRQDVEAGTDDATGGRTHAGVPGRRAPDLERRELLFAVSAFLTALARDRPLLLLVDDLHEAGDLTLEALHYLHRAATGPLLVVATVRPAEGADAVRLLADVSTTLPLGPLDGTAVRTLAERAGFGDRADEIVVRTGGLALYVVEVIRDLAAGGPGRPRSLADSVLGRVDRCGPAVRSVLRSAAVLGSAFDPLVVARLCGESPAATLASCEQALAAGLLSDRGSLYEFANDLVRDAVHDAIPQASRVAQHRIAADLLVDQPEASAAHAAAAGQWRRACLSWLLAAEAALERFAARDAEGLADRALEAASRIDDAELRGRALLVRGHGREARSDYERSHADFVAAGEAGRSSGDLRLEMTALRAASGDVLVAVAGSVDEIRDPLDRMLEIARRLGDRGAEADALARLTVLCGARLDFVAAERHVERAEAAAETSHDPFAVVNALDARKNLLAYQGVVSALGAVTRRLEPLQRHNGDLWSLQWTVFESSFVPLAAEDYPAALALMTEALEINRRSGFVAIESWHLAHVGWLHRLAGDLRSAITTGTRAVELAEAHGRHRWWLSAAAGLQAAHLLAAGRPGQARRLLEPLRPSGSAVGDEAFRLRLLGPLARATGSPADLAAASALLAGLRTEPGRAWLLGADAYLCLARAHVEAGDPTRATDLLQPFVTAAEREGWPALVRLAHEALAGGCAPQPAATDLQRR</sequence>
<dbReference type="InterPro" id="IPR003593">
    <property type="entry name" value="AAA+_ATPase"/>
</dbReference>
<dbReference type="Pfam" id="PF03704">
    <property type="entry name" value="BTAD"/>
    <property type="match status" value="1"/>
</dbReference>
<dbReference type="InterPro" id="IPR016032">
    <property type="entry name" value="Sig_transdc_resp-reg_C-effctor"/>
</dbReference>
<dbReference type="PANTHER" id="PTHR16305:SF35">
    <property type="entry name" value="TRANSCRIPTIONAL ACTIVATOR DOMAIN"/>
    <property type="match status" value="1"/>
</dbReference>
<evidence type="ECO:0000256" key="3">
    <source>
        <dbReference type="ARBA" id="ARBA00022840"/>
    </source>
</evidence>
<evidence type="ECO:0000313" key="8">
    <source>
        <dbReference type="EMBL" id="GAA5022163.1"/>
    </source>
</evidence>
<dbReference type="PROSITE" id="PS51755">
    <property type="entry name" value="OMPR_PHOB"/>
    <property type="match status" value="1"/>
</dbReference>
<evidence type="ECO:0000256" key="5">
    <source>
        <dbReference type="PROSITE-ProRule" id="PRU01091"/>
    </source>
</evidence>
<dbReference type="Gene3D" id="3.40.50.300">
    <property type="entry name" value="P-loop containing nucleotide triphosphate hydrolases"/>
    <property type="match status" value="1"/>
</dbReference>
<comment type="caution">
    <text evidence="8">The sequence shown here is derived from an EMBL/GenBank/DDBJ whole genome shotgun (WGS) entry which is preliminary data.</text>
</comment>
<keyword evidence="2" id="KW-0547">Nucleotide-binding</keyword>
<gene>
    <name evidence="8" type="ORF">GCM10023258_12160</name>
</gene>
<dbReference type="InterPro" id="IPR027417">
    <property type="entry name" value="P-loop_NTPase"/>
</dbReference>
<dbReference type="InterPro" id="IPR011990">
    <property type="entry name" value="TPR-like_helical_dom_sf"/>
</dbReference>
<feature type="compositionally biased region" description="Basic and acidic residues" evidence="6">
    <location>
        <begin position="27"/>
        <end position="36"/>
    </location>
</feature>
<evidence type="ECO:0000256" key="4">
    <source>
        <dbReference type="ARBA" id="ARBA00023125"/>
    </source>
</evidence>
<organism evidence="8 9">
    <name type="scientific">Terrabacter aeriphilus</name>
    <dbReference type="NCBI Taxonomy" id="515662"/>
    <lineage>
        <taxon>Bacteria</taxon>
        <taxon>Bacillati</taxon>
        <taxon>Actinomycetota</taxon>
        <taxon>Actinomycetes</taxon>
        <taxon>Micrococcales</taxon>
        <taxon>Intrasporangiaceae</taxon>
        <taxon>Terrabacter</taxon>
    </lineage>
</organism>
<dbReference type="Gene3D" id="1.25.40.10">
    <property type="entry name" value="Tetratricopeptide repeat domain"/>
    <property type="match status" value="3"/>
</dbReference>
<dbReference type="InterPro" id="IPR001867">
    <property type="entry name" value="OmpR/PhoB-type_DNA-bd"/>
</dbReference>
<dbReference type="InterPro" id="IPR036388">
    <property type="entry name" value="WH-like_DNA-bd_sf"/>
</dbReference>
<dbReference type="EMBL" id="BAABIW010000009">
    <property type="protein sequence ID" value="GAA5022163.1"/>
    <property type="molecule type" value="Genomic_DNA"/>
</dbReference>
<feature type="compositionally biased region" description="Basic and acidic residues" evidence="6">
    <location>
        <begin position="293"/>
        <end position="305"/>
    </location>
</feature>
<keyword evidence="3" id="KW-0067">ATP-binding</keyword>
<feature type="DNA-binding region" description="OmpR/PhoB-type" evidence="5">
    <location>
        <begin position="28"/>
        <end position="134"/>
    </location>
</feature>
<name>A0ABP9J8D4_9MICO</name>
<dbReference type="SMART" id="SM00862">
    <property type="entry name" value="Trans_reg_C"/>
    <property type="match status" value="1"/>
</dbReference>